<dbReference type="STRING" id="97359.A0A550C785"/>
<dbReference type="Gene3D" id="6.10.140.2220">
    <property type="match status" value="1"/>
</dbReference>
<accession>A0A550C785</accession>
<sequence length="447" mass="50728">MPPTITYDNALPARDYEKIVHLPLEKLDKCSCGKTSNIRLCSKCGEGLYCGPDCQTKDWPQHKRVCGKTDRISLLSFYPHLALIADINRIHPDRPIHPALTHEILNSPNPPPRSTGFPDGSAAQLILLGDPIPLTDLSSPRWWPTAQSQAIRTKLSNRFLREGTSLSILTAVCLSLLSEMYSTTYVPKEASPDGKPQPRLRLTYNSSPIADFGIATGSADVKVQDRLAYFSARDQRFWKGENPDEHYWIYFRTVRGEEFTLDLGMYTFNMCLLVPPAPYWNPHMPPLQGLRPAPAFFYERNLKHSVVSLYKERSRASVLRDSSLHEAIRLSASQFEPKAVKTIHDFMARLAGKPIPMDELDLTIKWTMNDMDLMQSALLDRAWTRWPKEPGCCIDADPGELDNKPGYTDEDFAAFAKKWHKKYRKGKITREALDKAHQTYKGHADTP</sequence>
<evidence type="ECO:0000256" key="4">
    <source>
        <dbReference type="PROSITE-ProRule" id="PRU00134"/>
    </source>
</evidence>
<dbReference type="PROSITE" id="PS50865">
    <property type="entry name" value="ZF_MYND_2"/>
    <property type="match status" value="1"/>
</dbReference>
<protein>
    <recommendedName>
        <fullName evidence="5">MYND-type domain-containing protein</fullName>
    </recommendedName>
</protein>
<reference evidence="6 7" key="1">
    <citation type="journal article" date="2019" name="New Phytol.">
        <title>Comparative genomics reveals unique wood-decay strategies and fruiting body development in the Schizophyllaceae.</title>
        <authorList>
            <person name="Almasi E."/>
            <person name="Sahu N."/>
            <person name="Krizsan K."/>
            <person name="Balint B."/>
            <person name="Kovacs G.M."/>
            <person name="Kiss B."/>
            <person name="Cseklye J."/>
            <person name="Drula E."/>
            <person name="Henrissat B."/>
            <person name="Nagy I."/>
            <person name="Chovatia M."/>
            <person name="Adam C."/>
            <person name="LaButti K."/>
            <person name="Lipzen A."/>
            <person name="Riley R."/>
            <person name="Grigoriev I.V."/>
            <person name="Nagy L.G."/>
        </authorList>
    </citation>
    <scope>NUCLEOTIDE SEQUENCE [LARGE SCALE GENOMIC DNA]</scope>
    <source>
        <strain evidence="6 7">NL-1724</strain>
    </source>
</reference>
<evidence type="ECO:0000259" key="5">
    <source>
        <dbReference type="PROSITE" id="PS50865"/>
    </source>
</evidence>
<evidence type="ECO:0000313" key="6">
    <source>
        <dbReference type="EMBL" id="TRM60645.1"/>
    </source>
</evidence>
<dbReference type="AlphaFoldDB" id="A0A550C785"/>
<evidence type="ECO:0000256" key="3">
    <source>
        <dbReference type="ARBA" id="ARBA00022833"/>
    </source>
</evidence>
<organism evidence="6 7">
    <name type="scientific">Schizophyllum amplum</name>
    <dbReference type="NCBI Taxonomy" id="97359"/>
    <lineage>
        <taxon>Eukaryota</taxon>
        <taxon>Fungi</taxon>
        <taxon>Dikarya</taxon>
        <taxon>Basidiomycota</taxon>
        <taxon>Agaricomycotina</taxon>
        <taxon>Agaricomycetes</taxon>
        <taxon>Agaricomycetidae</taxon>
        <taxon>Agaricales</taxon>
        <taxon>Schizophyllaceae</taxon>
        <taxon>Schizophyllum</taxon>
    </lineage>
</organism>
<evidence type="ECO:0000313" key="7">
    <source>
        <dbReference type="Proteomes" id="UP000320762"/>
    </source>
</evidence>
<evidence type="ECO:0000256" key="2">
    <source>
        <dbReference type="ARBA" id="ARBA00022771"/>
    </source>
</evidence>
<gene>
    <name evidence="6" type="ORF">BD626DRAFT_504758</name>
</gene>
<feature type="domain" description="MYND-type" evidence="5">
    <location>
        <begin position="29"/>
        <end position="66"/>
    </location>
</feature>
<comment type="caution">
    <text evidence="6">The sequence shown here is derived from an EMBL/GenBank/DDBJ whole genome shotgun (WGS) entry which is preliminary data.</text>
</comment>
<proteinExistence type="predicted"/>
<dbReference type="OrthoDB" id="341421at2759"/>
<name>A0A550C785_9AGAR</name>
<dbReference type="InterPro" id="IPR002893">
    <property type="entry name" value="Znf_MYND"/>
</dbReference>
<dbReference type="Proteomes" id="UP000320762">
    <property type="component" value="Unassembled WGS sequence"/>
</dbReference>
<keyword evidence="2 4" id="KW-0863">Zinc-finger</keyword>
<evidence type="ECO:0000256" key="1">
    <source>
        <dbReference type="ARBA" id="ARBA00022723"/>
    </source>
</evidence>
<dbReference type="GO" id="GO:0008270">
    <property type="term" value="F:zinc ion binding"/>
    <property type="evidence" value="ECO:0007669"/>
    <property type="project" value="UniProtKB-KW"/>
</dbReference>
<dbReference type="EMBL" id="VDMD01000021">
    <property type="protein sequence ID" value="TRM60645.1"/>
    <property type="molecule type" value="Genomic_DNA"/>
</dbReference>
<dbReference type="SUPFAM" id="SSF144232">
    <property type="entry name" value="HIT/MYND zinc finger-like"/>
    <property type="match status" value="1"/>
</dbReference>
<keyword evidence="7" id="KW-1185">Reference proteome</keyword>
<dbReference type="Pfam" id="PF01753">
    <property type="entry name" value="zf-MYND"/>
    <property type="match status" value="1"/>
</dbReference>
<keyword evidence="1" id="KW-0479">Metal-binding</keyword>
<keyword evidence="3" id="KW-0862">Zinc</keyword>